<dbReference type="InterPro" id="IPR052344">
    <property type="entry name" value="Transposase-related"/>
</dbReference>
<feature type="non-terminal residue" evidence="4">
    <location>
        <position position="189"/>
    </location>
</feature>
<dbReference type="Proteomes" id="UP000034399">
    <property type="component" value="Unassembled WGS sequence"/>
</dbReference>
<feature type="domain" description="Transposase IS66 zinc-finger binding" evidence="2">
    <location>
        <begin position="104"/>
        <end position="149"/>
    </location>
</feature>
<dbReference type="PANTHER" id="PTHR33678">
    <property type="entry name" value="BLL1576 PROTEIN"/>
    <property type="match status" value="1"/>
</dbReference>
<organism evidence="4 5">
    <name type="scientific">Methanosarcina mazei</name>
    <name type="common">Methanosarcina frisia</name>
    <dbReference type="NCBI Taxonomy" id="2209"/>
    <lineage>
        <taxon>Archaea</taxon>
        <taxon>Methanobacteriati</taxon>
        <taxon>Methanobacteriota</taxon>
        <taxon>Stenosarchaea group</taxon>
        <taxon>Methanomicrobia</taxon>
        <taxon>Methanosarcinales</taxon>
        <taxon>Methanosarcinaceae</taxon>
        <taxon>Methanosarcina</taxon>
    </lineage>
</organism>
<dbReference type="RefSeq" id="WP_048043933.1">
    <property type="nucleotide sequence ID" value="NZ_JJPA01000067.1"/>
</dbReference>
<evidence type="ECO:0000313" key="5">
    <source>
        <dbReference type="Proteomes" id="UP000034399"/>
    </source>
</evidence>
<evidence type="ECO:0000259" key="2">
    <source>
        <dbReference type="Pfam" id="PF13005"/>
    </source>
</evidence>
<reference evidence="4 5" key="1">
    <citation type="journal article" date="2015" name="ISME J.">
        <title>Genomic and phenotypic differentiation among Methanosarcina mazei populations from Columbia River sediment.</title>
        <authorList>
            <person name="Youngblut N.D."/>
            <person name="Wirth J.S."/>
            <person name="Henriksen J.R."/>
            <person name="Smith M."/>
            <person name="Simon H."/>
            <person name="Metcalf W.W."/>
            <person name="Whitaker R.J."/>
        </authorList>
    </citation>
    <scope>NUCLEOTIDE SEQUENCE [LARGE SCALE GENOMIC DNA]</scope>
    <source>
        <strain evidence="4 5">3.F.A.1A.1</strain>
    </source>
</reference>
<gene>
    <name evidence="4" type="ORF">DU52_09295</name>
</gene>
<evidence type="ECO:0000256" key="1">
    <source>
        <dbReference type="SAM" id="MobiDB-lite"/>
    </source>
</evidence>
<dbReference type="EMBL" id="JJPA01000067">
    <property type="protein sequence ID" value="KKG35563.1"/>
    <property type="molecule type" value="Genomic_DNA"/>
</dbReference>
<sequence>MLTREEILIIYDAGPEAVISVIQRLETIIEEQSIRIAELEERVKVLESRLNQNSRNSSRPPSTDFFIKEKPNPKSLRKKSGKKPGGQDGHPGTTLEVIEHSLSCCKECGHTLENVEVEAYEKRQVFDIPPVNLIVTEHKSQIKTCPYCGKINKAVFPESVKYPVQYGPNILASAIYCKNHHFIPYERIS</sequence>
<proteinExistence type="predicted"/>
<name>A0A0F8G8V4_METMZ</name>
<comment type="caution">
    <text evidence="4">The sequence shown here is derived from an EMBL/GenBank/DDBJ whole genome shotgun (WGS) entry which is preliminary data.</text>
</comment>
<dbReference type="Pfam" id="PF20042">
    <property type="entry name" value="DUF6444"/>
    <property type="match status" value="1"/>
</dbReference>
<accession>A0A0F8G8V4</accession>
<dbReference type="AlphaFoldDB" id="A0A0F8G8V4"/>
<evidence type="ECO:0000313" key="4">
    <source>
        <dbReference type="EMBL" id="KKG35563.1"/>
    </source>
</evidence>
<protein>
    <submittedName>
        <fullName evidence="4">Uncharacterized protein</fullName>
    </submittedName>
</protein>
<dbReference type="InterPro" id="IPR045618">
    <property type="entry name" value="DUF6444"/>
</dbReference>
<feature type="domain" description="DUF6444" evidence="3">
    <location>
        <begin position="30"/>
        <end position="94"/>
    </location>
</feature>
<feature type="compositionally biased region" description="Low complexity" evidence="1">
    <location>
        <begin position="50"/>
        <end position="62"/>
    </location>
</feature>
<evidence type="ECO:0000259" key="3">
    <source>
        <dbReference type="Pfam" id="PF20042"/>
    </source>
</evidence>
<dbReference type="PANTHER" id="PTHR33678:SF1">
    <property type="entry name" value="BLL1576 PROTEIN"/>
    <property type="match status" value="1"/>
</dbReference>
<dbReference type="InterPro" id="IPR024474">
    <property type="entry name" value="Znf_dom_IS66"/>
</dbReference>
<feature type="region of interest" description="Disordered" evidence="1">
    <location>
        <begin position="50"/>
        <end position="93"/>
    </location>
</feature>
<dbReference type="Pfam" id="PF13005">
    <property type="entry name" value="zf-IS66"/>
    <property type="match status" value="1"/>
</dbReference>